<dbReference type="AlphaFoldDB" id="A0A250XRV1"/>
<dbReference type="Pfam" id="PF23162">
    <property type="entry name" value="AEP_C962R"/>
    <property type="match status" value="1"/>
</dbReference>
<dbReference type="InterPro" id="IPR036412">
    <property type="entry name" value="HAD-like_sf"/>
</dbReference>
<dbReference type="SUPFAM" id="SSF56784">
    <property type="entry name" value="HAD-like"/>
    <property type="match status" value="1"/>
</dbReference>
<evidence type="ECO:0000313" key="3">
    <source>
        <dbReference type="Proteomes" id="UP000232323"/>
    </source>
</evidence>
<name>A0A250XRV1_9CHLO</name>
<protein>
    <recommendedName>
        <fullName evidence="1">FCP1 homology domain-containing protein</fullName>
    </recommendedName>
</protein>
<accession>A0A250XRV1</accession>
<reference evidence="2 3" key="1">
    <citation type="submission" date="2017-08" db="EMBL/GenBank/DDBJ databases">
        <title>Acidophilic green algal genome provides insights into adaptation to an acidic environment.</title>
        <authorList>
            <person name="Hirooka S."/>
            <person name="Hirose Y."/>
            <person name="Kanesaki Y."/>
            <person name="Higuchi S."/>
            <person name="Fujiwara T."/>
            <person name="Onuma R."/>
            <person name="Era A."/>
            <person name="Ohbayashi R."/>
            <person name="Uzuka A."/>
            <person name="Nozaki H."/>
            <person name="Yoshikawa H."/>
            <person name="Miyagishima S.Y."/>
        </authorList>
    </citation>
    <scope>NUCLEOTIDE SEQUENCE [LARGE SCALE GENOMIC DNA]</scope>
    <source>
        <strain evidence="2 3">NIES-2499</strain>
    </source>
</reference>
<dbReference type="Pfam" id="PF03031">
    <property type="entry name" value="NIF"/>
    <property type="match status" value="1"/>
</dbReference>
<proteinExistence type="predicted"/>
<dbReference type="SMART" id="SM00577">
    <property type="entry name" value="CPDc"/>
    <property type="match status" value="1"/>
</dbReference>
<dbReference type="PROSITE" id="PS50969">
    <property type="entry name" value="FCP1"/>
    <property type="match status" value="1"/>
</dbReference>
<dbReference type="OrthoDB" id="556976at2759"/>
<dbReference type="InterPro" id="IPR056443">
    <property type="entry name" value="AEP_C962R"/>
</dbReference>
<dbReference type="Proteomes" id="UP000232323">
    <property type="component" value="Unassembled WGS sequence"/>
</dbReference>
<sequence length="501" mass="56109">MHELLREWSAPRGGLVTHTLLDGGCLHVPEHDAERFLDLCASFLQSGRTLRVVERCGSLSYRMFADFDISSCKDSCEDLRTLVLAALRRLPDDLQPKSGQELVVLTRSASSDGRTGAHVVWPEDVRVTDEVAAAHRSRWLDRLLHLRESVDWARVIDGSVYRRSGLRMAWSRKKPTDVDSAYAPTHVYRYDRAFVSLGDVQVSSMWLRRCSLASSFVADGGGMRSSEEKGVAAGWMKSLRTMYTGARFQREKAVARRVVLLDLDGTLIGDLGSVLAEHTLLTETDAPPAAFARFRSALISRLRYGIVRPHVAEFCRSTSSELFVYTASTREWASFIVPCIEAAIAVRFNRPIFSRDNCSDSGVTNIKSLSAVAPLVHRSLRRRYPGVSLQSTFDSLVLVDNTADVLPPLERSKMILCPTYKYVYDYDVLSSLPVDLLHSAPGKVAEVLVRAGFLPASSRKYNNLQQLFAEYYTALGRRIAQHASQNSWTLAHDRFFLQLGR</sequence>
<evidence type="ECO:0000259" key="1">
    <source>
        <dbReference type="PROSITE" id="PS50969"/>
    </source>
</evidence>
<evidence type="ECO:0000313" key="2">
    <source>
        <dbReference type="EMBL" id="GAX85669.1"/>
    </source>
</evidence>
<dbReference type="Gene3D" id="3.40.50.1000">
    <property type="entry name" value="HAD superfamily/HAD-like"/>
    <property type="match status" value="1"/>
</dbReference>
<feature type="domain" description="FCP1 homology" evidence="1">
    <location>
        <begin position="252"/>
        <end position="440"/>
    </location>
</feature>
<keyword evidence="3" id="KW-1185">Reference proteome</keyword>
<comment type="caution">
    <text evidence="2">The sequence shown here is derived from an EMBL/GenBank/DDBJ whole genome shotgun (WGS) entry which is preliminary data.</text>
</comment>
<dbReference type="InterPro" id="IPR004274">
    <property type="entry name" value="FCP1_dom"/>
</dbReference>
<dbReference type="InterPro" id="IPR023214">
    <property type="entry name" value="HAD_sf"/>
</dbReference>
<dbReference type="EMBL" id="BEGY01000184">
    <property type="protein sequence ID" value="GAX85669.1"/>
    <property type="molecule type" value="Genomic_DNA"/>
</dbReference>
<organism evidence="2 3">
    <name type="scientific">Chlamydomonas eustigma</name>
    <dbReference type="NCBI Taxonomy" id="1157962"/>
    <lineage>
        <taxon>Eukaryota</taxon>
        <taxon>Viridiplantae</taxon>
        <taxon>Chlorophyta</taxon>
        <taxon>core chlorophytes</taxon>
        <taxon>Chlorophyceae</taxon>
        <taxon>CS clade</taxon>
        <taxon>Chlamydomonadales</taxon>
        <taxon>Chlamydomonadaceae</taxon>
        <taxon>Chlamydomonas</taxon>
    </lineage>
</organism>
<gene>
    <name evidence="2" type="ORF">CEUSTIGMA_g13084.t1</name>
</gene>